<evidence type="ECO:0000313" key="2">
    <source>
        <dbReference type="EMBL" id="MCI30763.1"/>
    </source>
</evidence>
<evidence type="ECO:0000256" key="1">
    <source>
        <dbReference type="SAM" id="MobiDB-lite"/>
    </source>
</evidence>
<dbReference type="Proteomes" id="UP000265520">
    <property type="component" value="Unassembled WGS sequence"/>
</dbReference>
<sequence>MGKGKKISKGNTEKKETSGKKNNKKTVVSSKKTAKPSSSKGESSRTCRAPPSLKGKQCEPPPK</sequence>
<dbReference type="AlphaFoldDB" id="A0A392R2F7"/>
<keyword evidence="3" id="KW-1185">Reference proteome</keyword>
<evidence type="ECO:0000313" key="3">
    <source>
        <dbReference type="Proteomes" id="UP000265520"/>
    </source>
</evidence>
<name>A0A392R2F7_9FABA</name>
<reference evidence="2 3" key="1">
    <citation type="journal article" date="2018" name="Front. Plant Sci.">
        <title>Red Clover (Trifolium pratense) and Zigzag Clover (T. medium) - A Picture of Genomic Similarities and Differences.</title>
        <authorList>
            <person name="Dluhosova J."/>
            <person name="Istvanek J."/>
            <person name="Nedelnik J."/>
            <person name="Repkova J."/>
        </authorList>
    </citation>
    <scope>NUCLEOTIDE SEQUENCE [LARGE SCALE GENOMIC DNA]</scope>
    <source>
        <strain evidence="3">cv. 10/8</strain>
        <tissue evidence="2">Leaf</tissue>
    </source>
</reference>
<organism evidence="2 3">
    <name type="scientific">Trifolium medium</name>
    <dbReference type="NCBI Taxonomy" id="97028"/>
    <lineage>
        <taxon>Eukaryota</taxon>
        <taxon>Viridiplantae</taxon>
        <taxon>Streptophyta</taxon>
        <taxon>Embryophyta</taxon>
        <taxon>Tracheophyta</taxon>
        <taxon>Spermatophyta</taxon>
        <taxon>Magnoliopsida</taxon>
        <taxon>eudicotyledons</taxon>
        <taxon>Gunneridae</taxon>
        <taxon>Pentapetalae</taxon>
        <taxon>rosids</taxon>
        <taxon>fabids</taxon>
        <taxon>Fabales</taxon>
        <taxon>Fabaceae</taxon>
        <taxon>Papilionoideae</taxon>
        <taxon>50 kb inversion clade</taxon>
        <taxon>NPAAA clade</taxon>
        <taxon>Hologalegina</taxon>
        <taxon>IRL clade</taxon>
        <taxon>Trifolieae</taxon>
        <taxon>Trifolium</taxon>
    </lineage>
</organism>
<comment type="caution">
    <text evidence="2">The sequence shown here is derived from an EMBL/GenBank/DDBJ whole genome shotgun (WGS) entry which is preliminary data.</text>
</comment>
<dbReference type="EMBL" id="LXQA010182014">
    <property type="protein sequence ID" value="MCI30763.1"/>
    <property type="molecule type" value="Genomic_DNA"/>
</dbReference>
<feature type="region of interest" description="Disordered" evidence="1">
    <location>
        <begin position="1"/>
        <end position="63"/>
    </location>
</feature>
<accession>A0A392R2F7</accession>
<proteinExistence type="predicted"/>
<protein>
    <submittedName>
        <fullName evidence="2">Uncharacterized protein</fullName>
    </submittedName>
</protein>
<feature type="compositionally biased region" description="Low complexity" evidence="1">
    <location>
        <begin position="25"/>
        <end position="41"/>
    </location>
</feature>
<feature type="non-terminal residue" evidence="2">
    <location>
        <position position="63"/>
    </location>
</feature>